<feature type="repeat" description="ANK" evidence="3">
    <location>
        <begin position="164"/>
        <end position="196"/>
    </location>
</feature>
<dbReference type="SUPFAM" id="SSF48403">
    <property type="entry name" value="Ankyrin repeat"/>
    <property type="match status" value="2"/>
</dbReference>
<dbReference type="AlphaFoldDB" id="A0A7R9G9K0"/>
<evidence type="ECO:0000256" key="1">
    <source>
        <dbReference type="ARBA" id="ARBA00022737"/>
    </source>
</evidence>
<dbReference type="EMBL" id="CAJPEX010000098">
    <property type="protein sequence ID" value="CAG0913287.1"/>
    <property type="molecule type" value="Genomic_DNA"/>
</dbReference>
<keyword evidence="2 3" id="KW-0040">ANK repeat</keyword>
<name>A0A7R9G9K0_9CRUS</name>
<evidence type="ECO:0000313" key="6">
    <source>
        <dbReference type="Proteomes" id="UP000678499"/>
    </source>
</evidence>
<sequence length="1176" mass="130772">MSCIMARDVKEPDFNPNELIIHYDEAYFEGVEDSGLIDPETDPSADDNDAEPKRTIAGEGPSSRVSSSASVISRVSSARRRVFSNRPSFERTSPTSPVTNSASVIPGLDNSALFIFGSGGVNEDTKRGDFNDSGCVFHAAAVGDYQKIKFFLSRSRLVLDASDLGYTAVHFAAAYGRAKILETLIKAGADPNALNRKNDVTPLHLASAYGHPQCVRILLDNGADHRLLTTRLISPLEFALERNHPTCVRILTDRGASLTWNCDRILGRAFDCWKFHLILAIINREKNVVDHLLDNKLVDSPNFILLMRPFLPVLREFGFVQDSGQWLKQWIAPLQLAVVQNSKPIVKSLLEHGSDLKSKSAETVRTPLQLAVTRGDNLMVNLLLKYGADPGLKNAQGQTALQLIAGSPPVKKRFMKTMSLLEYGAKPSPKIKVTFKPNLESKVDRQALLTQRLLNVYPTLTEHFKLLARARKFYVAKQRYRSNMVEILKQIDHVLVQRMESVMNKRRNQQNLSSLKHASSTIVQDSSQSSESSSGESEEEDDDETIGNSDLNRIREMQPNAVRTLVRRKADIYARNNELYSPLGMAALLDLVAHVEEANAIQSRRHGMELSKETVVAVLNRKKHATNKPTVTFIANATNMDPRAFFKYVNETFPNLNNPLYHGFTLLHYLVFIIPFRSDFPKKIGILLELGANPNVQDLRGNTPLHYAMERECILVLLHYKANFNIRNQQGKTPMETAAGQSNFKVYEDFPITNQLKTLKLELSQIHSKTEDYKREIAAMRIKRRSKSSASPSMMMMSKHQPSNKSIIKHHNKELLNPSGPVIKPAAVKLLLNDPIKLSMETKSKQRSKSLDLLKPSEKKTHQTKKNSTDHNNNHKASPIASPGISLTLLKQNFKIPALSSNKVPKPKQEVKKSSEEPPSTAQKRSEEGRAKPILKSSKPSASEPVIVVDSPNNNNKKPKISDTKPTGRKEESVRSKSFDTSTPSRLKSLLERVRPRKSTGSAMFQPIPSMTKHTSNDDDMKEYGYYESHNNKASYSSSNVVMQPATHSRDLVSSSARSFSDVRSKSQGFNAFSLHDSDSTKSSISENLTSEIREQLLRIAGRRKRNRFASKKSGTALEVYFLSLSTTTSTSSSSSSSSSAASGGREGGEFVANSTSSSSSEGRRDLAPQGGFFPG</sequence>
<feature type="region of interest" description="Disordered" evidence="4">
    <location>
        <begin position="1128"/>
        <end position="1176"/>
    </location>
</feature>
<proteinExistence type="predicted"/>
<feature type="compositionally biased region" description="Basic and acidic residues" evidence="4">
    <location>
        <begin position="1015"/>
        <end position="1025"/>
    </location>
</feature>
<dbReference type="SMART" id="SM00248">
    <property type="entry name" value="ANK"/>
    <property type="match status" value="8"/>
</dbReference>
<feature type="compositionally biased region" description="Acidic residues" evidence="4">
    <location>
        <begin position="536"/>
        <end position="545"/>
    </location>
</feature>
<organism evidence="5">
    <name type="scientific">Notodromas monacha</name>
    <dbReference type="NCBI Taxonomy" id="399045"/>
    <lineage>
        <taxon>Eukaryota</taxon>
        <taxon>Metazoa</taxon>
        <taxon>Ecdysozoa</taxon>
        <taxon>Arthropoda</taxon>
        <taxon>Crustacea</taxon>
        <taxon>Oligostraca</taxon>
        <taxon>Ostracoda</taxon>
        <taxon>Podocopa</taxon>
        <taxon>Podocopida</taxon>
        <taxon>Cypridocopina</taxon>
        <taxon>Cypridoidea</taxon>
        <taxon>Cyprididae</taxon>
        <taxon>Notodromas</taxon>
    </lineage>
</organism>
<feature type="compositionally biased region" description="Low complexity" evidence="4">
    <location>
        <begin position="1128"/>
        <end position="1143"/>
    </location>
</feature>
<feature type="repeat" description="ANK" evidence="3">
    <location>
        <begin position="329"/>
        <end position="361"/>
    </location>
</feature>
<feature type="repeat" description="ANK" evidence="3">
    <location>
        <begin position="363"/>
        <end position="395"/>
    </location>
</feature>
<evidence type="ECO:0000256" key="4">
    <source>
        <dbReference type="SAM" id="MobiDB-lite"/>
    </source>
</evidence>
<dbReference type="PANTHER" id="PTHR24123">
    <property type="entry name" value="ANKYRIN REPEAT-CONTAINING"/>
    <property type="match status" value="1"/>
</dbReference>
<feature type="region of interest" description="Disordered" evidence="4">
    <location>
        <begin position="841"/>
        <end position="881"/>
    </location>
</feature>
<dbReference type="PANTHER" id="PTHR24123:SF33">
    <property type="entry name" value="PROTEIN HOS4"/>
    <property type="match status" value="1"/>
</dbReference>
<dbReference type="PROSITE" id="PS50297">
    <property type="entry name" value="ANK_REP_REGION"/>
    <property type="match status" value="3"/>
</dbReference>
<dbReference type="InterPro" id="IPR002110">
    <property type="entry name" value="Ankyrin_rpt"/>
</dbReference>
<feature type="compositionally biased region" description="Acidic residues" evidence="4">
    <location>
        <begin position="39"/>
        <end position="49"/>
    </location>
</feature>
<dbReference type="PROSITE" id="PS50088">
    <property type="entry name" value="ANK_REPEAT"/>
    <property type="match status" value="4"/>
</dbReference>
<feature type="compositionally biased region" description="Basic and acidic residues" evidence="4">
    <location>
        <begin position="907"/>
        <end position="916"/>
    </location>
</feature>
<dbReference type="InterPro" id="IPR051165">
    <property type="entry name" value="Multifunctional_ANK_Repeat"/>
</dbReference>
<feature type="region of interest" description="Disordered" evidence="4">
    <location>
        <begin position="898"/>
        <end position="1026"/>
    </location>
</feature>
<feature type="compositionally biased region" description="Basic and acidic residues" evidence="4">
    <location>
        <begin position="841"/>
        <end position="873"/>
    </location>
</feature>
<feature type="repeat" description="ANK" evidence="3">
    <location>
        <begin position="198"/>
        <end position="230"/>
    </location>
</feature>
<keyword evidence="6" id="KW-1185">Reference proteome</keyword>
<accession>A0A7R9G9K0</accession>
<dbReference type="PRINTS" id="PR01415">
    <property type="entry name" value="ANKYRIN"/>
</dbReference>
<protein>
    <submittedName>
        <fullName evidence="5">Uncharacterized protein</fullName>
    </submittedName>
</protein>
<gene>
    <name evidence="5" type="ORF">NMOB1V02_LOCUS1038</name>
</gene>
<evidence type="ECO:0000256" key="3">
    <source>
        <dbReference type="PROSITE-ProRule" id="PRU00023"/>
    </source>
</evidence>
<evidence type="ECO:0000256" key="2">
    <source>
        <dbReference type="ARBA" id="ARBA00023043"/>
    </source>
</evidence>
<feature type="compositionally biased region" description="Polar residues" evidence="4">
    <location>
        <begin position="509"/>
        <end position="524"/>
    </location>
</feature>
<evidence type="ECO:0000313" key="5">
    <source>
        <dbReference type="EMBL" id="CAD7273135.1"/>
    </source>
</evidence>
<feature type="region of interest" description="Disordered" evidence="4">
    <location>
        <begin position="507"/>
        <end position="554"/>
    </location>
</feature>
<dbReference type="Proteomes" id="UP000678499">
    <property type="component" value="Unassembled WGS sequence"/>
</dbReference>
<dbReference type="OrthoDB" id="341259at2759"/>
<dbReference type="EMBL" id="OA882135">
    <property type="protein sequence ID" value="CAD7273135.1"/>
    <property type="molecule type" value="Genomic_DNA"/>
</dbReference>
<reference evidence="5" key="1">
    <citation type="submission" date="2020-11" db="EMBL/GenBank/DDBJ databases">
        <authorList>
            <person name="Tran Van P."/>
        </authorList>
    </citation>
    <scope>NUCLEOTIDE SEQUENCE</scope>
</reference>
<keyword evidence="1" id="KW-0677">Repeat</keyword>
<dbReference type="Gene3D" id="1.25.40.20">
    <property type="entry name" value="Ankyrin repeat-containing domain"/>
    <property type="match status" value="3"/>
</dbReference>
<dbReference type="Pfam" id="PF12796">
    <property type="entry name" value="Ank_2"/>
    <property type="match status" value="3"/>
</dbReference>
<feature type="region of interest" description="Disordered" evidence="4">
    <location>
        <begin position="34"/>
        <end position="69"/>
    </location>
</feature>
<feature type="compositionally biased region" description="Basic and acidic residues" evidence="4">
    <location>
        <begin position="960"/>
        <end position="978"/>
    </location>
</feature>
<dbReference type="InterPro" id="IPR036770">
    <property type="entry name" value="Ankyrin_rpt-contain_sf"/>
</dbReference>
<feature type="compositionally biased region" description="Low complexity" evidence="4">
    <location>
        <begin position="525"/>
        <end position="535"/>
    </location>
</feature>